<reference evidence="2 3" key="1">
    <citation type="journal article" date="2020" name="Genome Biol. Evol.">
        <title>Comparative Genomics Underlines Multiple Roles of Profftella, an Obligate Symbiont of Psyllids: Providing Toxins, Vitamins, and Carotenoids.</title>
        <authorList>
            <person name="Nakabachi A."/>
            <person name="Piel J."/>
            <person name="Malenovsky I."/>
            <person name="Hirose Y."/>
        </authorList>
    </citation>
    <scope>NUCLEOTIDE SEQUENCE [LARGE SCALE GENOMIC DNA]</scope>
    <source>
        <strain evidence="2 3">Dco</strain>
    </source>
</reference>
<evidence type="ECO:0000256" key="1">
    <source>
        <dbReference type="ARBA" id="ARBA00023196"/>
    </source>
</evidence>
<organism evidence="2 3">
    <name type="scientific">Candidatus Carsonella ruddii</name>
    <name type="common">Diaphorina cf. continua</name>
    <dbReference type="NCBI Taxonomy" id="2661587"/>
    <lineage>
        <taxon>Bacteria</taxon>
        <taxon>Pseudomonadati</taxon>
        <taxon>Pseudomonadota</taxon>
        <taxon>Gammaproteobacteria</taxon>
        <taxon>Oceanospirillales</taxon>
        <taxon>Halomonadaceae</taxon>
        <taxon>Zymobacter group</taxon>
        <taxon>Candidatus Carsonella</taxon>
    </lineage>
</organism>
<dbReference type="InterPro" id="IPR036771">
    <property type="entry name" value="ATPsynth_dsu/esu_N"/>
</dbReference>
<keyword evidence="1" id="KW-0066">ATP synthesis</keyword>
<protein>
    <recommendedName>
        <fullName evidence="4">F0F1-type ATP synthase epsilon subunit</fullName>
    </recommendedName>
</protein>
<keyword evidence="3" id="KW-1185">Reference proteome</keyword>
<proteinExistence type="predicted"/>
<dbReference type="EMBL" id="AP023214">
    <property type="protein sequence ID" value="BCG49227.1"/>
    <property type="molecule type" value="Genomic_DNA"/>
</dbReference>
<dbReference type="SUPFAM" id="SSF51344">
    <property type="entry name" value="Epsilon subunit of F1F0-ATP synthase N-terminal domain"/>
    <property type="match status" value="1"/>
</dbReference>
<name>A0A7R6VZX9_CARRU</name>
<dbReference type="GO" id="GO:0045259">
    <property type="term" value="C:proton-transporting ATP synthase complex"/>
    <property type="evidence" value="ECO:0007669"/>
    <property type="project" value="UniProtKB-KW"/>
</dbReference>
<evidence type="ECO:0000313" key="2">
    <source>
        <dbReference type="EMBL" id="BCG49227.1"/>
    </source>
</evidence>
<evidence type="ECO:0008006" key="4">
    <source>
        <dbReference type="Google" id="ProtNLM"/>
    </source>
</evidence>
<accession>A0A7R6VZX9</accession>
<dbReference type="RefSeq" id="WP_201329516.1">
    <property type="nucleotide sequence ID" value="NZ_AP023214.1"/>
</dbReference>
<keyword evidence="1" id="KW-0139">CF(1)</keyword>
<gene>
    <name evidence="2" type="ORF">CRDco_0100</name>
</gene>
<dbReference type="KEGG" id="crr:CRDco_0100"/>
<dbReference type="AlphaFoldDB" id="A0A7R6VZX9"/>
<evidence type="ECO:0000313" key="3">
    <source>
        <dbReference type="Proteomes" id="UP000595596"/>
    </source>
</evidence>
<sequence>MNVFIISEYNEVFYSDINLVRLFFNKNSFSVMNNHVPTIGRISVISFKKKDKIYLYCLKNAHFIQKKNFLNIICDNYELL</sequence>
<dbReference type="Proteomes" id="UP000595596">
    <property type="component" value="Chromosome"/>
</dbReference>